<feature type="domain" description="Polyphosphate kinase-2-related" evidence="4">
    <location>
        <begin position="33"/>
        <end position="265"/>
    </location>
</feature>
<evidence type="ECO:0000259" key="4">
    <source>
        <dbReference type="Pfam" id="PF03976"/>
    </source>
</evidence>
<dbReference type="RefSeq" id="WP_127787538.1">
    <property type="nucleotide sequence ID" value="NZ_SACL01000003.1"/>
</dbReference>
<keyword evidence="2" id="KW-0808">Transferase</keyword>
<dbReference type="PANTHER" id="PTHR34383:SF3">
    <property type="entry name" value="POLYPHOSPHATE:AMP PHOSPHOTRANSFERASE"/>
    <property type="match status" value="1"/>
</dbReference>
<evidence type="ECO:0000256" key="1">
    <source>
        <dbReference type="ARBA" id="ARBA00009924"/>
    </source>
</evidence>
<evidence type="ECO:0000256" key="3">
    <source>
        <dbReference type="ARBA" id="ARBA00022777"/>
    </source>
</evidence>
<protein>
    <submittedName>
        <fullName evidence="5">Polyphosphate kinase 2 family protein</fullName>
    </submittedName>
</protein>
<comment type="caution">
    <text evidence="5">The sequence shown here is derived from an EMBL/GenBank/DDBJ whole genome shotgun (WGS) entry which is preliminary data.</text>
</comment>
<evidence type="ECO:0000313" key="5">
    <source>
        <dbReference type="EMBL" id="RVT96891.1"/>
    </source>
</evidence>
<dbReference type="Proteomes" id="UP000282957">
    <property type="component" value="Unassembled WGS sequence"/>
</dbReference>
<evidence type="ECO:0000313" key="6">
    <source>
        <dbReference type="Proteomes" id="UP000282957"/>
    </source>
</evidence>
<proteinExistence type="inferred from homology"/>
<gene>
    <name evidence="5" type="ORF">EOD42_10840</name>
</gene>
<dbReference type="Pfam" id="PF03976">
    <property type="entry name" value="PPK2"/>
    <property type="match status" value="1"/>
</dbReference>
<reference evidence="5 6" key="1">
    <citation type="submission" date="2019-01" db="EMBL/GenBank/DDBJ databases">
        <authorList>
            <person name="Chen W.-M."/>
        </authorList>
    </citation>
    <scope>NUCLEOTIDE SEQUENCE [LARGE SCALE GENOMIC DNA]</scope>
    <source>
        <strain evidence="5 6">CCP-6</strain>
    </source>
</reference>
<keyword evidence="6" id="KW-1185">Reference proteome</keyword>
<dbReference type="EMBL" id="SACL01000003">
    <property type="protein sequence ID" value="RVT96891.1"/>
    <property type="molecule type" value="Genomic_DNA"/>
</dbReference>
<accession>A0A437MGY4</accession>
<dbReference type="OrthoDB" id="9775224at2"/>
<dbReference type="GO" id="GO:0008976">
    <property type="term" value="F:polyphosphate kinase activity"/>
    <property type="evidence" value="ECO:0007669"/>
    <property type="project" value="InterPro"/>
</dbReference>
<keyword evidence="3 5" id="KW-0418">Kinase</keyword>
<organism evidence="5 6">
    <name type="scientific">Rhodovarius crocodyli</name>
    <dbReference type="NCBI Taxonomy" id="1979269"/>
    <lineage>
        <taxon>Bacteria</taxon>
        <taxon>Pseudomonadati</taxon>
        <taxon>Pseudomonadota</taxon>
        <taxon>Alphaproteobacteria</taxon>
        <taxon>Acetobacterales</taxon>
        <taxon>Roseomonadaceae</taxon>
        <taxon>Rhodovarius</taxon>
    </lineage>
</organism>
<evidence type="ECO:0000256" key="2">
    <source>
        <dbReference type="ARBA" id="ARBA00022679"/>
    </source>
</evidence>
<dbReference type="InterPro" id="IPR027417">
    <property type="entry name" value="P-loop_NTPase"/>
</dbReference>
<dbReference type="SUPFAM" id="SSF52540">
    <property type="entry name" value="P-loop containing nucleoside triphosphate hydrolases"/>
    <property type="match status" value="1"/>
</dbReference>
<comment type="similarity">
    <text evidence="1">Belongs to the polyphosphate kinase 2 (PPK2) family. Class I subfamily.</text>
</comment>
<dbReference type="PANTHER" id="PTHR34383">
    <property type="entry name" value="POLYPHOSPHATE:AMP PHOSPHOTRANSFERASE-RELATED"/>
    <property type="match status" value="1"/>
</dbReference>
<dbReference type="NCBIfam" id="TIGR03709">
    <property type="entry name" value="PPK2_rel_1"/>
    <property type="match status" value="1"/>
</dbReference>
<dbReference type="InterPro" id="IPR022300">
    <property type="entry name" value="PPK2-rel_1"/>
</dbReference>
<name>A0A437MGY4_9PROT</name>
<dbReference type="PIRSF" id="PIRSF028756">
    <property type="entry name" value="PPK2_prd"/>
    <property type="match status" value="1"/>
</dbReference>
<sequence length="290" mass="33534">MKANRLVRHYRVESGKRFRLKDFDPADDGGLKLEREEAAALLESTQRRLAEMQDKLYAQDRWSVLCIFQAMDAAGKDSTIRHVFSGLNPQGCEVTSFKAPTSLELDQDFLRRHIVTLPRRGHIGIHNRSWYEEVLVTRVHPAILDRQKLPPEVVDKHLMRDRLADIANFEAYLARQGTVILKFFLNVSLEEQRRRFLSRIEEPAKNWKFSPDDVAERAHWKEYQAAYQDAIKATAAPHAPWHVVPADRKWFMQLVVAETILKAMEGLGLAYPEPDEASRARLEEARRLLG</sequence>
<dbReference type="InterPro" id="IPR016898">
    <property type="entry name" value="Polyphosphate_phosphotransfera"/>
</dbReference>
<dbReference type="InterPro" id="IPR022488">
    <property type="entry name" value="PPK2-related"/>
</dbReference>
<dbReference type="GO" id="GO:0006797">
    <property type="term" value="P:polyphosphate metabolic process"/>
    <property type="evidence" value="ECO:0007669"/>
    <property type="project" value="InterPro"/>
</dbReference>
<dbReference type="Gene3D" id="3.40.50.300">
    <property type="entry name" value="P-loop containing nucleotide triphosphate hydrolases"/>
    <property type="match status" value="1"/>
</dbReference>
<dbReference type="AlphaFoldDB" id="A0A437MGY4"/>